<name>A0ABQ1UTV8_9BACT</name>
<dbReference type="Proteomes" id="UP000632273">
    <property type="component" value="Unassembled WGS sequence"/>
</dbReference>
<dbReference type="RefSeq" id="WP_188815994.1">
    <property type="nucleotide sequence ID" value="NZ_BMHT01000009.1"/>
</dbReference>
<reference evidence="3" key="1">
    <citation type="journal article" date="2019" name="Int. J. Syst. Evol. Microbiol.">
        <title>The Global Catalogue of Microorganisms (GCM) 10K type strain sequencing project: providing services to taxonomists for standard genome sequencing and annotation.</title>
        <authorList>
            <consortium name="The Broad Institute Genomics Platform"/>
            <consortium name="The Broad Institute Genome Sequencing Center for Infectious Disease"/>
            <person name="Wu L."/>
            <person name="Ma J."/>
        </authorList>
    </citation>
    <scope>NUCLEOTIDE SEQUENCE [LARGE SCALE GENOMIC DNA]</scope>
    <source>
        <strain evidence="3">CGMCC 1.15197</strain>
    </source>
</reference>
<keyword evidence="1" id="KW-0732">Signal</keyword>
<proteinExistence type="predicted"/>
<accession>A0ABQ1UTV8</accession>
<feature type="signal peptide" evidence="1">
    <location>
        <begin position="1"/>
        <end position="21"/>
    </location>
</feature>
<comment type="caution">
    <text evidence="2">The sequence shown here is derived from an EMBL/GenBank/DDBJ whole genome shotgun (WGS) entry which is preliminary data.</text>
</comment>
<gene>
    <name evidence="2" type="ORF">GCM10011383_41710</name>
</gene>
<dbReference type="EMBL" id="BMHT01000009">
    <property type="protein sequence ID" value="GGF25808.1"/>
    <property type="molecule type" value="Genomic_DNA"/>
</dbReference>
<evidence type="ECO:0000256" key="1">
    <source>
        <dbReference type="SAM" id="SignalP"/>
    </source>
</evidence>
<evidence type="ECO:0000313" key="2">
    <source>
        <dbReference type="EMBL" id="GGF25808.1"/>
    </source>
</evidence>
<sequence length="70" mass="7481">MPSFLLSVVLALAALPGQVTPARTAAVKPHATELPSHLAVLPVHKKIQKSAAARRPKRVLIIKSTINDQL</sequence>
<protein>
    <submittedName>
        <fullName evidence="2">Uncharacterized protein</fullName>
    </submittedName>
</protein>
<feature type="chain" id="PRO_5046416864" evidence="1">
    <location>
        <begin position="22"/>
        <end position="70"/>
    </location>
</feature>
<keyword evidence="3" id="KW-1185">Reference proteome</keyword>
<organism evidence="2 3">
    <name type="scientific">Hymenobacter cavernae</name>
    <dbReference type="NCBI Taxonomy" id="2044852"/>
    <lineage>
        <taxon>Bacteria</taxon>
        <taxon>Pseudomonadati</taxon>
        <taxon>Bacteroidota</taxon>
        <taxon>Cytophagia</taxon>
        <taxon>Cytophagales</taxon>
        <taxon>Hymenobacteraceae</taxon>
        <taxon>Hymenobacter</taxon>
    </lineage>
</organism>
<evidence type="ECO:0000313" key="3">
    <source>
        <dbReference type="Proteomes" id="UP000632273"/>
    </source>
</evidence>